<evidence type="ECO:0000256" key="1">
    <source>
        <dbReference type="SAM" id="MobiDB-lite"/>
    </source>
</evidence>
<name>A0ABD1ZDC1_9MARC</name>
<dbReference type="AlphaFoldDB" id="A0ABD1ZDC1"/>
<feature type="region of interest" description="Disordered" evidence="1">
    <location>
        <begin position="19"/>
        <end position="102"/>
    </location>
</feature>
<evidence type="ECO:0000313" key="2">
    <source>
        <dbReference type="EMBL" id="KAL2644342.1"/>
    </source>
</evidence>
<proteinExistence type="predicted"/>
<comment type="caution">
    <text evidence="2">The sequence shown here is derived from an EMBL/GenBank/DDBJ whole genome shotgun (WGS) entry which is preliminary data.</text>
</comment>
<sequence>MRPGRIMRLGLAATPAAKSGRGGLAWLRPRPQKAAGAAWPGSDPGHEKQPGLAATLATKNGRGGLAWLQPQPQKEAGSGQGGLAWLRPQPQKEAGSGRGRSGSGCIIKLIIKLQLKL</sequence>
<organism evidence="2 3">
    <name type="scientific">Riccia fluitans</name>
    <dbReference type="NCBI Taxonomy" id="41844"/>
    <lineage>
        <taxon>Eukaryota</taxon>
        <taxon>Viridiplantae</taxon>
        <taxon>Streptophyta</taxon>
        <taxon>Embryophyta</taxon>
        <taxon>Marchantiophyta</taxon>
        <taxon>Marchantiopsida</taxon>
        <taxon>Marchantiidae</taxon>
        <taxon>Marchantiales</taxon>
        <taxon>Ricciaceae</taxon>
        <taxon>Riccia</taxon>
    </lineage>
</organism>
<reference evidence="2 3" key="1">
    <citation type="submission" date="2024-09" db="EMBL/GenBank/DDBJ databases">
        <title>Chromosome-scale assembly of Riccia fluitans.</title>
        <authorList>
            <person name="Paukszto L."/>
            <person name="Sawicki J."/>
            <person name="Karawczyk K."/>
            <person name="Piernik-Szablinska J."/>
            <person name="Szczecinska M."/>
            <person name="Mazdziarz M."/>
        </authorList>
    </citation>
    <scope>NUCLEOTIDE SEQUENCE [LARGE SCALE GENOMIC DNA]</scope>
    <source>
        <strain evidence="2">Rf_01</strain>
        <tissue evidence="2">Aerial parts of the thallus</tissue>
    </source>
</reference>
<dbReference type="Proteomes" id="UP001605036">
    <property type="component" value="Unassembled WGS sequence"/>
</dbReference>
<keyword evidence="3" id="KW-1185">Reference proteome</keyword>
<gene>
    <name evidence="2" type="ORF">R1flu_011929</name>
</gene>
<accession>A0ABD1ZDC1</accession>
<dbReference type="EMBL" id="JBHFFA010000002">
    <property type="protein sequence ID" value="KAL2644342.1"/>
    <property type="molecule type" value="Genomic_DNA"/>
</dbReference>
<protein>
    <submittedName>
        <fullName evidence="2">Uncharacterized protein</fullName>
    </submittedName>
</protein>
<evidence type="ECO:0000313" key="3">
    <source>
        <dbReference type="Proteomes" id="UP001605036"/>
    </source>
</evidence>